<evidence type="ECO:0000256" key="2">
    <source>
        <dbReference type="SAM" id="Phobius"/>
    </source>
</evidence>
<evidence type="ECO:0000256" key="1">
    <source>
        <dbReference type="SAM" id="MobiDB-lite"/>
    </source>
</evidence>
<feature type="region of interest" description="Disordered" evidence="1">
    <location>
        <begin position="48"/>
        <end position="68"/>
    </location>
</feature>
<keyword evidence="2" id="KW-1133">Transmembrane helix</keyword>
<evidence type="ECO:0000313" key="4">
    <source>
        <dbReference type="Proteomes" id="UP000440224"/>
    </source>
</evidence>
<sequence>MGFPHGELVVLGTVVLAGIVGRLWLAGRAGGREAAEVGLRRARRSAGAAPLAEAHGRGEDVEEPVPESGVRVKRGARVRRVDFRKGG</sequence>
<feature type="transmembrane region" description="Helical" evidence="2">
    <location>
        <begin position="6"/>
        <end position="25"/>
    </location>
</feature>
<comment type="caution">
    <text evidence="3">The sequence shown here is derived from an EMBL/GenBank/DDBJ whole genome shotgun (WGS) entry which is preliminary data.</text>
</comment>
<dbReference type="EMBL" id="WJIE01000001">
    <property type="protein sequence ID" value="MRG90419.1"/>
    <property type="molecule type" value="Genomic_DNA"/>
</dbReference>
<protein>
    <submittedName>
        <fullName evidence="3">Uncharacterized protein</fullName>
    </submittedName>
</protein>
<reference evidence="3 4" key="1">
    <citation type="submission" date="2019-10" db="EMBL/GenBank/DDBJ databases">
        <title>A soil myxobacterium in the family Polyangiaceae.</title>
        <authorList>
            <person name="Li Y."/>
            <person name="Wang J."/>
        </authorList>
    </citation>
    <scope>NUCLEOTIDE SEQUENCE [LARGE SCALE GENOMIC DNA]</scope>
    <source>
        <strain evidence="3 4">DSM 14734</strain>
    </source>
</reference>
<dbReference type="Proteomes" id="UP000440224">
    <property type="component" value="Unassembled WGS sequence"/>
</dbReference>
<gene>
    <name evidence="3" type="ORF">GF068_00545</name>
</gene>
<evidence type="ECO:0000313" key="3">
    <source>
        <dbReference type="EMBL" id="MRG90419.1"/>
    </source>
</evidence>
<proteinExistence type="predicted"/>
<organism evidence="3 4">
    <name type="scientific">Polyangium spumosum</name>
    <dbReference type="NCBI Taxonomy" id="889282"/>
    <lineage>
        <taxon>Bacteria</taxon>
        <taxon>Pseudomonadati</taxon>
        <taxon>Myxococcota</taxon>
        <taxon>Polyangia</taxon>
        <taxon>Polyangiales</taxon>
        <taxon>Polyangiaceae</taxon>
        <taxon>Polyangium</taxon>
    </lineage>
</organism>
<keyword evidence="2" id="KW-0472">Membrane</keyword>
<keyword evidence="2" id="KW-0812">Transmembrane</keyword>
<dbReference type="AlphaFoldDB" id="A0A6N7PEM9"/>
<accession>A0A6N7PEM9</accession>
<name>A0A6N7PEM9_9BACT</name>
<keyword evidence="4" id="KW-1185">Reference proteome</keyword>
<dbReference type="RefSeq" id="WP_153817339.1">
    <property type="nucleotide sequence ID" value="NZ_WJIE01000001.1"/>
</dbReference>